<dbReference type="AlphaFoldDB" id="A0A1X7G0F6"/>
<keyword evidence="9" id="KW-1185">Reference proteome</keyword>
<dbReference type="GO" id="GO:0016020">
    <property type="term" value="C:membrane"/>
    <property type="evidence" value="ECO:0007669"/>
    <property type="project" value="UniProtKB-SubCell"/>
</dbReference>
<dbReference type="PANTHER" id="PTHR43867:SF2">
    <property type="entry name" value="CELLULOSE SYNTHASE CATALYTIC SUBUNIT A [UDP-FORMING]"/>
    <property type="match status" value="1"/>
</dbReference>
<dbReference type="PANTHER" id="PTHR43867">
    <property type="entry name" value="CELLULOSE SYNTHASE CATALYTIC SUBUNIT A [UDP-FORMING]"/>
    <property type="match status" value="1"/>
</dbReference>
<proteinExistence type="predicted"/>
<keyword evidence="3" id="KW-0808">Transferase</keyword>
<dbReference type="GO" id="GO:0016757">
    <property type="term" value="F:glycosyltransferase activity"/>
    <property type="evidence" value="ECO:0007669"/>
    <property type="project" value="UniProtKB-KW"/>
</dbReference>
<dbReference type="STRING" id="941907.SAMN06295910_0850"/>
<organism evidence="8 9">
    <name type="scientific">Allosphingosinicella indica</name>
    <dbReference type="NCBI Taxonomy" id="941907"/>
    <lineage>
        <taxon>Bacteria</taxon>
        <taxon>Pseudomonadati</taxon>
        <taxon>Pseudomonadota</taxon>
        <taxon>Alphaproteobacteria</taxon>
        <taxon>Sphingomonadales</taxon>
        <taxon>Sphingomonadaceae</taxon>
        <taxon>Allosphingosinicella</taxon>
    </lineage>
</organism>
<feature type="transmembrane region" description="Helical" evidence="7">
    <location>
        <begin position="341"/>
        <end position="360"/>
    </location>
</feature>
<sequence>MDGWGALFIGMEFAAREAAALAGAGFLLLGASNLLIDLIWICGVFRRRMFGTAAPVFPDTCAAPADTGWTAVFIPAWQEDGVIAEMLCTALDRLAHPRYRLYVGCYSNDPETIAAVRSVVDPRIRLVICAAAGPTTKADCLNYVWQALMADERIAGQAKAVVLHDAEDIVHSGELHLFDALIGRFDMVQLPVLPLIDEHSRWVAGHYADEFAESHGKELIVRMALGAALPSAGVGCAFSRTALGEIAAGRPGPFDPDCLTEDYELGLRLHAMGRRGIFVPLRPRRGAPAIVTREYFPATVDAAVRQKARWMAGIALAGWDRLGWSGSLAERWMRLRDRQSVLAAILLVSGYLALALFVLLEGARIVGLHRPAPLTPAISLLLAVNFAMLGWRLAMRWLFVTRAYGWREGLRAIPRVVVSNIIAMMAARRALTSYLGIRRTGLVQWDKTRHAFPQVLPAE</sequence>
<reference evidence="9" key="1">
    <citation type="submission" date="2017-04" db="EMBL/GenBank/DDBJ databases">
        <authorList>
            <person name="Varghese N."/>
            <person name="Submissions S."/>
        </authorList>
    </citation>
    <scope>NUCLEOTIDE SEQUENCE [LARGE SCALE GENOMIC DNA]</scope>
    <source>
        <strain evidence="9">Dd16</strain>
    </source>
</reference>
<evidence type="ECO:0000256" key="1">
    <source>
        <dbReference type="ARBA" id="ARBA00004141"/>
    </source>
</evidence>
<evidence type="ECO:0000256" key="6">
    <source>
        <dbReference type="ARBA" id="ARBA00023136"/>
    </source>
</evidence>
<evidence type="ECO:0000256" key="3">
    <source>
        <dbReference type="ARBA" id="ARBA00022679"/>
    </source>
</evidence>
<dbReference type="SUPFAM" id="SSF53448">
    <property type="entry name" value="Nucleotide-diphospho-sugar transferases"/>
    <property type="match status" value="1"/>
</dbReference>
<dbReference type="InterPro" id="IPR050321">
    <property type="entry name" value="Glycosyltr_2/OpgH_subfam"/>
</dbReference>
<dbReference type="NCBIfam" id="NF011307">
    <property type="entry name" value="PRK14716.1-5"/>
    <property type="match status" value="1"/>
</dbReference>
<keyword evidence="6 7" id="KW-0472">Membrane</keyword>
<comment type="subcellular location">
    <subcellularLocation>
        <location evidence="1">Membrane</location>
        <topology evidence="1">Multi-pass membrane protein</topology>
    </subcellularLocation>
</comment>
<keyword evidence="5 7" id="KW-1133">Transmembrane helix</keyword>
<dbReference type="RefSeq" id="WP_085217654.1">
    <property type="nucleotide sequence ID" value="NZ_LT840185.1"/>
</dbReference>
<name>A0A1X7G0F6_9SPHN</name>
<gene>
    <name evidence="8" type="ORF">SAMN06295910_0850</name>
</gene>
<keyword evidence="4 7" id="KW-0812">Transmembrane</keyword>
<accession>A0A1X7G0F6</accession>
<evidence type="ECO:0000256" key="4">
    <source>
        <dbReference type="ARBA" id="ARBA00022692"/>
    </source>
</evidence>
<keyword evidence="2" id="KW-0328">Glycosyltransferase</keyword>
<evidence type="ECO:0000313" key="8">
    <source>
        <dbReference type="EMBL" id="SMF61850.1"/>
    </source>
</evidence>
<dbReference type="EMBL" id="LT840185">
    <property type="protein sequence ID" value="SMF61850.1"/>
    <property type="molecule type" value="Genomic_DNA"/>
</dbReference>
<evidence type="ECO:0000256" key="2">
    <source>
        <dbReference type="ARBA" id="ARBA00022676"/>
    </source>
</evidence>
<protein>
    <submittedName>
        <fullName evidence="8">Adsorption protein B</fullName>
    </submittedName>
</protein>
<dbReference type="OrthoDB" id="5294733at2"/>
<feature type="transmembrane region" description="Helical" evidence="7">
    <location>
        <begin position="20"/>
        <end position="41"/>
    </location>
</feature>
<dbReference type="Gene3D" id="3.90.550.10">
    <property type="entry name" value="Spore Coat Polysaccharide Biosynthesis Protein SpsA, Chain A"/>
    <property type="match status" value="1"/>
</dbReference>
<feature type="transmembrane region" description="Helical" evidence="7">
    <location>
        <begin position="372"/>
        <end position="391"/>
    </location>
</feature>
<dbReference type="Proteomes" id="UP000192934">
    <property type="component" value="Chromosome I"/>
</dbReference>
<evidence type="ECO:0000256" key="7">
    <source>
        <dbReference type="SAM" id="Phobius"/>
    </source>
</evidence>
<dbReference type="InterPro" id="IPR029044">
    <property type="entry name" value="Nucleotide-diphossugar_trans"/>
</dbReference>
<evidence type="ECO:0000256" key="5">
    <source>
        <dbReference type="ARBA" id="ARBA00022989"/>
    </source>
</evidence>
<evidence type="ECO:0000313" key="9">
    <source>
        <dbReference type="Proteomes" id="UP000192934"/>
    </source>
</evidence>
<dbReference type="Pfam" id="PF13641">
    <property type="entry name" value="Glyco_tranf_2_3"/>
    <property type="match status" value="1"/>
</dbReference>